<evidence type="ECO:0000313" key="2">
    <source>
        <dbReference type="EMBL" id="GAA5045914.1"/>
    </source>
</evidence>
<feature type="compositionally biased region" description="Basic and acidic residues" evidence="1">
    <location>
        <begin position="43"/>
        <end position="52"/>
    </location>
</feature>
<organism evidence="2 3">
    <name type="scientific">Streptomyces similanensis</name>
    <dbReference type="NCBI Taxonomy" id="1274988"/>
    <lineage>
        <taxon>Bacteria</taxon>
        <taxon>Bacillati</taxon>
        <taxon>Actinomycetota</taxon>
        <taxon>Actinomycetes</taxon>
        <taxon>Kitasatosporales</taxon>
        <taxon>Streptomycetaceae</taxon>
        <taxon>Streptomyces</taxon>
    </lineage>
</organism>
<dbReference type="EMBL" id="BAABKC010000012">
    <property type="protein sequence ID" value="GAA5045914.1"/>
    <property type="molecule type" value="Genomic_DNA"/>
</dbReference>
<reference evidence="3" key="1">
    <citation type="journal article" date="2019" name="Int. J. Syst. Evol. Microbiol.">
        <title>The Global Catalogue of Microorganisms (GCM) 10K type strain sequencing project: providing services to taxonomists for standard genome sequencing and annotation.</title>
        <authorList>
            <consortium name="The Broad Institute Genomics Platform"/>
            <consortium name="The Broad Institute Genome Sequencing Center for Infectious Disease"/>
            <person name="Wu L."/>
            <person name="Ma J."/>
        </authorList>
    </citation>
    <scope>NUCLEOTIDE SEQUENCE [LARGE SCALE GENOMIC DNA]</scope>
    <source>
        <strain evidence="3">JCM 18410</strain>
    </source>
</reference>
<name>A0ABP9JYJ6_9ACTN</name>
<evidence type="ECO:0000256" key="1">
    <source>
        <dbReference type="SAM" id="MobiDB-lite"/>
    </source>
</evidence>
<dbReference type="Proteomes" id="UP001500124">
    <property type="component" value="Unassembled WGS sequence"/>
</dbReference>
<protein>
    <submittedName>
        <fullName evidence="2">Uncharacterized protein</fullName>
    </submittedName>
</protein>
<comment type="caution">
    <text evidence="2">The sequence shown here is derived from an EMBL/GenBank/DDBJ whole genome shotgun (WGS) entry which is preliminary data.</text>
</comment>
<feature type="region of interest" description="Disordered" evidence="1">
    <location>
        <begin position="1"/>
        <end position="52"/>
    </location>
</feature>
<accession>A0ABP9JYJ6</accession>
<sequence>MSDASTTEPLTAGAQQDPGHGKHRGPVSSQEGETAPSGRHRKPAQERTEMAA</sequence>
<keyword evidence="3" id="KW-1185">Reference proteome</keyword>
<dbReference type="RefSeq" id="WP_176148756.1">
    <property type="nucleotide sequence ID" value="NZ_BAABKC010000012.1"/>
</dbReference>
<proteinExistence type="predicted"/>
<gene>
    <name evidence="2" type="ORF">GCM10023336_10000</name>
</gene>
<evidence type="ECO:0000313" key="3">
    <source>
        <dbReference type="Proteomes" id="UP001500124"/>
    </source>
</evidence>